<dbReference type="InterPro" id="IPR033122">
    <property type="entry name" value="LETM1-like_RBD"/>
</dbReference>
<keyword evidence="6 9" id="KW-0472">Membrane</keyword>
<comment type="caution">
    <text evidence="11">The sequence shown here is derived from an EMBL/GenBank/DDBJ whole genome shotgun (WGS) entry which is preliminary data.</text>
</comment>
<reference evidence="11 12" key="1">
    <citation type="journal article" date="2018" name="Evol. Lett.">
        <title>Horizontal gene cluster transfer increased hallucinogenic mushroom diversity.</title>
        <authorList>
            <person name="Reynolds H.T."/>
            <person name="Vijayakumar V."/>
            <person name="Gluck-Thaler E."/>
            <person name="Korotkin H.B."/>
            <person name="Matheny P.B."/>
            <person name="Slot J.C."/>
        </authorList>
    </citation>
    <scope>NUCLEOTIDE SEQUENCE [LARGE SCALE GENOMIC DNA]</scope>
    <source>
        <strain evidence="11 12">SRW20</strain>
    </source>
</reference>
<evidence type="ECO:0000256" key="2">
    <source>
        <dbReference type="ARBA" id="ARBA00022692"/>
    </source>
</evidence>
<evidence type="ECO:0000256" key="3">
    <source>
        <dbReference type="ARBA" id="ARBA00022792"/>
    </source>
</evidence>
<feature type="region of interest" description="Disordered" evidence="8">
    <location>
        <begin position="22"/>
        <end position="80"/>
    </location>
</feature>
<evidence type="ECO:0000256" key="9">
    <source>
        <dbReference type="SAM" id="Phobius"/>
    </source>
</evidence>
<evidence type="ECO:0000256" key="8">
    <source>
        <dbReference type="SAM" id="MobiDB-lite"/>
    </source>
</evidence>
<dbReference type="GO" id="GO:0030003">
    <property type="term" value="P:intracellular monoatomic cation homeostasis"/>
    <property type="evidence" value="ECO:0007669"/>
    <property type="project" value="TreeGrafter"/>
</dbReference>
<dbReference type="STRING" id="231916.A0A409VFH7"/>
<protein>
    <recommendedName>
        <fullName evidence="10">Letm1 RBD domain-containing protein</fullName>
    </recommendedName>
</protein>
<comment type="subcellular location">
    <subcellularLocation>
        <location evidence="1">Mitochondrion inner membrane</location>
        <topology evidence="1">Single-pass membrane protein</topology>
    </subcellularLocation>
</comment>
<keyword evidence="12" id="KW-1185">Reference proteome</keyword>
<evidence type="ECO:0000256" key="4">
    <source>
        <dbReference type="ARBA" id="ARBA00022989"/>
    </source>
</evidence>
<dbReference type="PROSITE" id="PS51758">
    <property type="entry name" value="LETM1_RBD"/>
    <property type="match status" value="1"/>
</dbReference>
<evidence type="ECO:0000259" key="10">
    <source>
        <dbReference type="PROSITE" id="PS51758"/>
    </source>
</evidence>
<feature type="transmembrane region" description="Helical" evidence="9">
    <location>
        <begin position="252"/>
        <end position="271"/>
    </location>
</feature>
<evidence type="ECO:0000256" key="5">
    <source>
        <dbReference type="ARBA" id="ARBA00023128"/>
    </source>
</evidence>
<dbReference type="PANTHER" id="PTHR14009">
    <property type="entry name" value="LEUCINE ZIPPER-EF-HAND CONTAINING TRANSMEMBRANE PROTEIN"/>
    <property type="match status" value="1"/>
</dbReference>
<dbReference type="GO" id="GO:0043022">
    <property type="term" value="F:ribosome binding"/>
    <property type="evidence" value="ECO:0007669"/>
    <property type="project" value="InterPro"/>
</dbReference>
<keyword evidence="3" id="KW-0999">Mitochondrion inner membrane</keyword>
<feature type="transmembrane region" description="Helical" evidence="9">
    <location>
        <begin position="172"/>
        <end position="195"/>
    </location>
</feature>
<dbReference type="PANTHER" id="PTHR14009:SF1">
    <property type="entry name" value="MITOCHONDRIAL PROTON_CALCIUM EXCHANGER PROTEIN"/>
    <property type="match status" value="1"/>
</dbReference>
<dbReference type="Pfam" id="PF07766">
    <property type="entry name" value="LETM1_RBD"/>
    <property type="match status" value="1"/>
</dbReference>
<keyword evidence="4 9" id="KW-1133">Transmembrane helix</keyword>
<evidence type="ECO:0000256" key="6">
    <source>
        <dbReference type="ARBA" id="ARBA00023136"/>
    </source>
</evidence>
<accession>A0A409VFH7</accession>
<proteinExistence type="predicted"/>
<dbReference type="InterPro" id="IPR044202">
    <property type="entry name" value="LETM1/MDM38-like"/>
</dbReference>
<feature type="compositionally biased region" description="Pro residues" evidence="8">
    <location>
        <begin position="52"/>
        <end position="64"/>
    </location>
</feature>
<gene>
    <name evidence="11" type="ORF">CVT26_015723</name>
</gene>
<keyword evidence="5 7" id="KW-0496">Mitochondrion</keyword>
<dbReference type="Proteomes" id="UP000284706">
    <property type="component" value="Unassembled WGS sequence"/>
</dbReference>
<dbReference type="GO" id="GO:0005743">
    <property type="term" value="C:mitochondrial inner membrane"/>
    <property type="evidence" value="ECO:0007669"/>
    <property type="project" value="UniProtKB-SubCell"/>
</dbReference>
<evidence type="ECO:0000313" key="12">
    <source>
        <dbReference type="Proteomes" id="UP000284706"/>
    </source>
</evidence>
<dbReference type="AlphaFoldDB" id="A0A409VFH7"/>
<dbReference type="OrthoDB" id="73691at2759"/>
<organism evidence="11 12">
    <name type="scientific">Gymnopilus dilepis</name>
    <dbReference type="NCBI Taxonomy" id="231916"/>
    <lineage>
        <taxon>Eukaryota</taxon>
        <taxon>Fungi</taxon>
        <taxon>Dikarya</taxon>
        <taxon>Basidiomycota</taxon>
        <taxon>Agaricomycotina</taxon>
        <taxon>Agaricomycetes</taxon>
        <taxon>Agaricomycetidae</taxon>
        <taxon>Agaricales</taxon>
        <taxon>Agaricineae</taxon>
        <taxon>Hymenogastraceae</taxon>
        <taxon>Gymnopilus</taxon>
    </lineage>
</organism>
<feature type="domain" description="Letm1 RBD" evidence="10">
    <location>
        <begin position="171"/>
        <end position="356"/>
    </location>
</feature>
<keyword evidence="2 9" id="KW-0812">Transmembrane</keyword>
<dbReference type="InParanoid" id="A0A409VFH7"/>
<evidence type="ECO:0000256" key="7">
    <source>
        <dbReference type="PROSITE-ProRule" id="PRU01094"/>
    </source>
</evidence>
<dbReference type="EMBL" id="NHYE01005659">
    <property type="protein sequence ID" value="PPQ65014.1"/>
    <property type="molecule type" value="Genomic_DNA"/>
</dbReference>
<sequence>MLRAVARQSAHRVVFAAVRPYSIPTPTESADKKQPPPLPPNKKQKIDLRPAPIKPKPPPPPTPKIPRSFPQASHGLPPAPKLDAAKQEVLHDLQDAEKHGILTPAPPDANWFKKTLHQLIQLMKFYYRGVKLIFSRRKEIAIIKARIKAGGPPLTRVEFRLIETQKDDINKVVPFLIIALVLEEIIPLIAIYAPFLLPSTCILPSQRERIEAKRAEKAAAFMTQYYTTFGELVRAEQPKGFLSLSALSTVPSAPTAVCGLLGLSTIGFDALRIRRIRRHLEFITRDDQLLLQDNKTLSHREVVEALEERGIASQNMSPADAQSRLSRWLDAVKDSSSQVDDDALARRLYLIVYSHS</sequence>
<evidence type="ECO:0000313" key="11">
    <source>
        <dbReference type="EMBL" id="PPQ65014.1"/>
    </source>
</evidence>
<evidence type="ECO:0000256" key="1">
    <source>
        <dbReference type="ARBA" id="ARBA00004434"/>
    </source>
</evidence>
<name>A0A409VFH7_9AGAR</name>